<proteinExistence type="predicted"/>
<comment type="caution">
    <text evidence="3">The sequence shown here is derived from an EMBL/GenBank/DDBJ whole genome shotgun (WGS) entry which is preliminary data.</text>
</comment>
<feature type="compositionally biased region" description="Acidic residues" evidence="1">
    <location>
        <begin position="688"/>
        <end position="697"/>
    </location>
</feature>
<dbReference type="Pfam" id="PF04937">
    <property type="entry name" value="DUF659"/>
    <property type="match status" value="1"/>
</dbReference>
<dbReference type="OrthoDB" id="1712654at2759"/>
<dbReference type="Proteomes" id="UP000265515">
    <property type="component" value="Unassembled WGS sequence"/>
</dbReference>
<feature type="region of interest" description="Disordered" evidence="1">
    <location>
        <begin position="45"/>
        <end position="117"/>
    </location>
</feature>
<dbReference type="SUPFAM" id="SSF53098">
    <property type="entry name" value="Ribonuclease H-like"/>
    <property type="match status" value="1"/>
</dbReference>
<evidence type="ECO:0000259" key="2">
    <source>
        <dbReference type="Pfam" id="PF04937"/>
    </source>
</evidence>
<protein>
    <recommendedName>
        <fullName evidence="2">DUF659 domain-containing protein</fullName>
    </recommendedName>
</protein>
<feature type="compositionally biased region" description="Acidic residues" evidence="1">
    <location>
        <begin position="587"/>
        <end position="611"/>
    </location>
</feature>
<feature type="compositionally biased region" description="Basic and acidic residues" evidence="1">
    <location>
        <begin position="612"/>
        <end position="630"/>
    </location>
</feature>
<evidence type="ECO:0000256" key="1">
    <source>
        <dbReference type="SAM" id="MobiDB-lite"/>
    </source>
</evidence>
<dbReference type="AlphaFoldDB" id="A0A388M208"/>
<feature type="compositionally biased region" description="Basic and acidic residues" evidence="1">
    <location>
        <begin position="652"/>
        <end position="664"/>
    </location>
</feature>
<dbReference type="Gramene" id="GBG88509">
    <property type="protein sequence ID" value="GBG88509"/>
    <property type="gene ID" value="CBR_g47980"/>
</dbReference>
<feature type="domain" description="DUF659" evidence="2">
    <location>
        <begin position="170"/>
        <end position="236"/>
    </location>
</feature>
<keyword evidence="4" id="KW-1185">Reference proteome</keyword>
<evidence type="ECO:0000313" key="3">
    <source>
        <dbReference type="EMBL" id="GBG88509.1"/>
    </source>
</evidence>
<dbReference type="PANTHER" id="PTHR32166:SF74">
    <property type="entry name" value="OS05G0256350 PROTEIN"/>
    <property type="match status" value="1"/>
</dbReference>
<dbReference type="InterPro" id="IPR012337">
    <property type="entry name" value="RNaseH-like_sf"/>
</dbReference>
<organism evidence="3 4">
    <name type="scientific">Chara braunii</name>
    <name type="common">Braun's stonewort</name>
    <dbReference type="NCBI Taxonomy" id="69332"/>
    <lineage>
        <taxon>Eukaryota</taxon>
        <taxon>Viridiplantae</taxon>
        <taxon>Streptophyta</taxon>
        <taxon>Charophyceae</taxon>
        <taxon>Charales</taxon>
        <taxon>Characeae</taxon>
        <taxon>Chara</taxon>
    </lineage>
</organism>
<dbReference type="InterPro" id="IPR007021">
    <property type="entry name" value="DUF659"/>
</dbReference>
<dbReference type="OMA" id="AHAAFAC"/>
<name>A0A388M208_CHABU</name>
<reference evidence="3 4" key="1">
    <citation type="journal article" date="2018" name="Cell">
        <title>The Chara Genome: Secondary Complexity and Implications for Plant Terrestrialization.</title>
        <authorList>
            <person name="Nishiyama T."/>
            <person name="Sakayama H."/>
            <person name="Vries J.D."/>
            <person name="Buschmann H."/>
            <person name="Saint-Marcoux D."/>
            <person name="Ullrich K.K."/>
            <person name="Haas F.B."/>
            <person name="Vanderstraeten L."/>
            <person name="Becker D."/>
            <person name="Lang D."/>
            <person name="Vosolsobe S."/>
            <person name="Rombauts S."/>
            <person name="Wilhelmsson P.K.I."/>
            <person name="Janitza P."/>
            <person name="Kern R."/>
            <person name="Heyl A."/>
            <person name="Rumpler F."/>
            <person name="Villalobos L.I.A.C."/>
            <person name="Clay J.M."/>
            <person name="Skokan R."/>
            <person name="Toyoda A."/>
            <person name="Suzuki Y."/>
            <person name="Kagoshima H."/>
            <person name="Schijlen E."/>
            <person name="Tajeshwar N."/>
            <person name="Catarino B."/>
            <person name="Hetherington A.J."/>
            <person name="Saltykova A."/>
            <person name="Bonnot C."/>
            <person name="Breuninger H."/>
            <person name="Symeonidi A."/>
            <person name="Radhakrishnan G.V."/>
            <person name="Van Nieuwerburgh F."/>
            <person name="Deforce D."/>
            <person name="Chang C."/>
            <person name="Karol K.G."/>
            <person name="Hedrich R."/>
            <person name="Ulvskov P."/>
            <person name="Glockner G."/>
            <person name="Delwiche C.F."/>
            <person name="Petrasek J."/>
            <person name="Van de Peer Y."/>
            <person name="Friml J."/>
            <person name="Beilby M."/>
            <person name="Dolan L."/>
            <person name="Kohara Y."/>
            <person name="Sugano S."/>
            <person name="Fujiyama A."/>
            <person name="Delaux P.-M."/>
            <person name="Quint M."/>
            <person name="TheiBen G."/>
            <person name="Hagemann M."/>
            <person name="Harholt J."/>
            <person name="Dunand C."/>
            <person name="Zachgo S."/>
            <person name="Langdale J."/>
            <person name="Maumus F."/>
            <person name="Straeten D.V.D."/>
            <person name="Gould S.B."/>
            <person name="Rensing S.A."/>
        </authorList>
    </citation>
    <scope>NUCLEOTIDE SEQUENCE [LARGE SCALE GENOMIC DNA]</scope>
    <source>
        <strain evidence="3 4">S276</strain>
    </source>
</reference>
<sequence>MEHFCLKRVSTRCPNATMAIWRRLHRVGFEMPPDLLERVQRAIEETASDDDDGPVLENGAVGRGGGVAMDGEAGEAVHGQAGSRVDEVTRGVVADGETPVRRPALSQTAEQAARRRGAARQTSIVRYVKNPRQTDIDDTCCEFFVENAIAFNVAKNKSFKKFQLACYGPEWGVEKVTAICTDSFAGNKSAARMLREDPEFAQIYWIPCTTHCMDLLMHDICKKKWSATIIEKANKVVTFFRVHRWPRSQLRTQLLQYPDLKCTCLLRPAQTRFGTNYVMLQRLEVCARAIIRIVNGLAWERMVWRRDIRGKALFVEETVLDRAFWADVKKLTTLMKGPYEVLREVDKDVHCLSRIYDLARQLPVFVRSAPLGDKQRDDVLVDVKNWTDMLLSPIHAVARLLDPVLRDIAVFSNVELMTQFEVVVERLIGKRGSKTFHDCLDQLYEFLMARGVFGTTRAVQRAKKDNAVLWWEEHGAGHPEIEALAVKTKSRNKLHHQRTEKLVYSHWSLRLKSRGDDGPTVVGGWLGLAADWADDNLEGDQAGLTDAVDDGELGHEAAPSGAGSTTIRHDPAAARTSAGVPRRGEVEEGMEWGDMEEEEDDDNVDSEDEIPHDEWVGSDSDRSWTRREEITPYVPGTRHGLRSQSQRQQVQQHEEQPVEHHEQAVVEQQQQQADDQQGEEALGHGEQEGEAEEDEACDASAKAASTVLDAAAAAAASIAACVAAHAAFACTCCSCCFCGLCH</sequence>
<dbReference type="PANTHER" id="PTHR32166">
    <property type="entry name" value="OSJNBA0013A04.12 PROTEIN"/>
    <property type="match status" value="1"/>
</dbReference>
<accession>A0A388M208</accession>
<feature type="region of interest" description="Disordered" evidence="1">
    <location>
        <begin position="540"/>
        <end position="698"/>
    </location>
</feature>
<evidence type="ECO:0000313" key="4">
    <source>
        <dbReference type="Proteomes" id="UP000265515"/>
    </source>
</evidence>
<dbReference type="EMBL" id="BFEA01000677">
    <property type="protein sequence ID" value="GBG88509.1"/>
    <property type="molecule type" value="Genomic_DNA"/>
</dbReference>
<gene>
    <name evidence="3" type="ORF">CBR_g47980</name>
</gene>
<feature type="compositionally biased region" description="Low complexity" evidence="1">
    <location>
        <begin position="665"/>
        <end position="675"/>
    </location>
</feature>